<dbReference type="Proteomes" id="UP001497535">
    <property type="component" value="Unassembled WGS sequence"/>
</dbReference>
<gene>
    <name evidence="1" type="ORF">MENTE1834_LOCUS44784</name>
</gene>
<comment type="caution">
    <text evidence="1">The sequence shown here is derived from an EMBL/GenBank/DDBJ whole genome shotgun (WGS) entry which is preliminary data.</text>
</comment>
<evidence type="ECO:0000313" key="2">
    <source>
        <dbReference type="Proteomes" id="UP001497535"/>
    </source>
</evidence>
<accession>A0ACB1AXM8</accession>
<organism evidence="1 2">
    <name type="scientific">Meloidogyne enterolobii</name>
    <name type="common">Root-knot nematode worm</name>
    <name type="synonym">Meloidogyne mayaguensis</name>
    <dbReference type="NCBI Taxonomy" id="390850"/>
    <lineage>
        <taxon>Eukaryota</taxon>
        <taxon>Metazoa</taxon>
        <taxon>Ecdysozoa</taxon>
        <taxon>Nematoda</taxon>
        <taxon>Chromadorea</taxon>
        <taxon>Rhabditida</taxon>
        <taxon>Tylenchina</taxon>
        <taxon>Tylenchomorpha</taxon>
        <taxon>Tylenchoidea</taxon>
        <taxon>Meloidogynidae</taxon>
        <taxon>Meloidogyninae</taxon>
        <taxon>Meloidogyne</taxon>
    </lineage>
</organism>
<name>A0ACB1AXM8_MELEN</name>
<dbReference type="EMBL" id="CAVMJV010000142">
    <property type="protein sequence ID" value="CAK5111915.1"/>
    <property type="molecule type" value="Genomic_DNA"/>
</dbReference>
<protein>
    <submittedName>
        <fullName evidence="1">Uncharacterized protein</fullName>
    </submittedName>
</protein>
<proteinExistence type="predicted"/>
<reference evidence="1" key="1">
    <citation type="submission" date="2023-11" db="EMBL/GenBank/DDBJ databases">
        <authorList>
            <person name="Poullet M."/>
        </authorList>
    </citation>
    <scope>NUCLEOTIDE SEQUENCE</scope>
    <source>
        <strain evidence="1">E1834</strain>
    </source>
</reference>
<keyword evidence="2" id="KW-1185">Reference proteome</keyword>
<evidence type="ECO:0000313" key="1">
    <source>
        <dbReference type="EMBL" id="CAK5111915.1"/>
    </source>
</evidence>
<sequence length="119" mass="13966">MPMCFGWSLERPSPESLIKLKNREASSLNKNKINEEKKEKKTKKNKIEENEDINNNLKINENKEVKIIMEMDENKKEDDEMINMKEIDDCLNISPLNNSIEENSKFVKLTEYDNGKLGM</sequence>